<dbReference type="PANTHER" id="PTHR11496:SF83">
    <property type="entry name" value="HYDROXYACID-OXOACID TRANSHYDROGENASE, MITOCHONDRIAL"/>
    <property type="match status" value="1"/>
</dbReference>
<dbReference type="PANTHER" id="PTHR11496">
    <property type="entry name" value="ALCOHOL DEHYDROGENASE"/>
    <property type="match status" value="1"/>
</dbReference>
<gene>
    <name evidence="4" type="ORF">RS694_06075</name>
</gene>
<evidence type="ECO:0000313" key="4">
    <source>
        <dbReference type="EMBL" id="APW42143.1"/>
    </source>
</evidence>
<dbReference type="Gene3D" id="3.40.50.1970">
    <property type="match status" value="1"/>
</dbReference>
<keyword evidence="1" id="KW-0560">Oxidoreductase</keyword>
<keyword evidence="5" id="KW-1185">Reference proteome</keyword>
<dbReference type="Gene3D" id="1.20.1090.10">
    <property type="entry name" value="Dehydroquinate synthase-like - alpha domain"/>
    <property type="match status" value="1"/>
</dbReference>
<evidence type="ECO:0000259" key="2">
    <source>
        <dbReference type="Pfam" id="PF00465"/>
    </source>
</evidence>
<dbReference type="KEGG" id="rsb:RS694_06075"/>
<dbReference type="eggNOG" id="COG1454">
    <property type="taxonomic scope" value="Bacteria"/>
</dbReference>
<evidence type="ECO:0000313" key="5">
    <source>
        <dbReference type="Proteomes" id="UP000186110"/>
    </source>
</evidence>
<dbReference type="STRING" id="1484693.RS694_06075"/>
<feature type="domain" description="Alcohol dehydrogenase iron-type/glycerol dehydrogenase GldA" evidence="2">
    <location>
        <begin position="13"/>
        <end position="184"/>
    </location>
</feature>
<accession>A0A1P8K814</accession>
<proteinExistence type="predicted"/>
<dbReference type="AlphaFoldDB" id="A0A1P8K814"/>
<dbReference type="InterPro" id="IPR056798">
    <property type="entry name" value="ADH_Fe_C"/>
</dbReference>
<dbReference type="InterPro" id="IPR001670">
    <property type="entry name" value="ADH_Fe/GldA"/>
</dbReference>
<reference evidence="4 5" key="1">
    <citation type="submission" date="2017-01" db="EMBL/GenBank/DDBJ databases">
        <authorList>
            <person name="Mah S.A."/>
            <person name="Swanson W.J."/>
            <person name="Moy G.W."/>
            <person name="Vacquier V.D."/>
        </authorList>
    </citation>
    <scope>NUCLEOTIDE SEQUENCE [LARGE SCALE GENOMIC DNA]</scope>
    <source>
        <strain evidence="4 5">DSM 22694</strain>
    </source>
</reference>
<dbReference type="Proteomes" id="UP000186110">
    <property type="component" value="Chromosome"/>
</dbReference>
<evidence type="ECO:0000256" key="1">
    <source>
        <dbReference type="ARBA" id="ARBA00023002"/>
    </source>
</evidence>
<name>A0A1P8K814_9BURK</name>
<dbReference type="RefSeq" id="WP_051391785.1">
    <property type="nucleotide sequence ID" value="NZ_CP019239.1"/>
</dbReference>
<dbReference type="Pfam" id="PF00465">
    <property type="entry name" value="Fe-ADH"/>
    <property type="match status" value="1"/>
</dbReference>
<organism evidence="4 5">
    <name type="scientific">Rhodoferax saidenbachensis</name>
    <dbReference type="NCBI Taxonomy" id="1484693"/>
    <lineage>
        <taxon>Bacteria</taxon>
        <taxon>Pseudomonadati</taxon>
        <taxon>Pseudomonadota</taxon>
        <taxon>Betaproteobacteria</taxon>
        <taxon>Burkholderiales</taxon>
        <taxon>Comamonadaceae</taxon>
        <taxon>Rhodoferax</taxon>
    </lineage>
</organism>
<protein>
    <submittedName>
        <fullName evidence="4">Uncharacterized protein</fullName>
    </submittedName>
</protein>
<dbReference type="InterPro" id="IPR039697">
    <property type="entry name" value="Alcohol_dehydrogenase_Fe"/>
</dbReference>
<sequence length="365" mass="39333">MAAQALHLSWHNPVRVHFGAGVWESIPAAPAVVVLADRAALSTAQEVALRMRLGTGCLAWQWMQPGLASLDQARSHCAALWPAMRLAPDAVVLAIGGGSTLDLAKVVRYCFVQDSHSDTTALAWRNNTLPDDAQRHTLWAVPTTAGTGSEVSRSATVWDTDTPPGHKLAWTPPDGFADAAWIDPLLTLSCPASVTRDCALDTLAHALEVLWNRRCNALTASLAVTAARDVLAYLPQVLQDPQDLEARTALCRASWLAGTAMSHTQTALAHALSYAVTLQEGMQHGQACALWLPMAWSLALGQDTQCDHHLGQVFNTPPEDGVRLLGDWLHALGITTRELRDTAEGRQQLAEALQSARGRNFIGNH</sequence>
<feature type="domain" description="Fe-containing alcohol dehydrogenase-like C-terminal" evidence="3">
    <location>
        <begin position="199"/>
        <end position="298"/>
    </location>
</feature>
<dbReference type="GO" id="GO:0046872">
    <property type="term" value="F:metal ion binding"/>
    <property type="evidence" value="ECO:0007669"/>
    <property type="project" value="InterPro"/>
</dbReference>
<dbReference type="EMBL" id="CP019239">
    <property type="protein sequence ID" value="APW42143.1"/>
    <property type="molecule type" value="Genomic_DNA"/>
</dbReference>
<dbReference type="GO" id="GO:0004022">
    <property type="term" value="F:alcohol dehydrogenase (NAD+) activity"/>
    <property type="evidence" value="ECO:0007669"/>
    <property type="project" value="TreeGrafter"/>
</dbReference>
<evidence type="ECO:0000259" key="3">
    <source>
        <dbReference type="Pfam" id="PF25137"/>
    </source>
</evidence>
<dbReference type="SUPFAM" id="SSF56796">
    <property type="entry name" value="Dehydroquinate synthase-like"/>
    <property type="match status" value="1"/>
</dbReference>
<dbReference type="Pfam" id="PF25137">
    <property type="entry name" value="ADH_Fe_C"/>
    <property type="match status" value="1"/>
</dbReference>